<keyword evidence="2" id="KW-1185">Reference proteome</keyword>
<sequence length="123" mass="14454">MKPENIPSEDDFARASAAIKRRSRGLSEVRAEILDHFRDSPLREFFILDCSEYAFRAYVFYKSQKDIPAAEAFGLSERIKNIVYQELGKAGRGKPEEIRVDFEFDSEENVKRNYEGDYYNRLR</sequence>
<protein>
    <recommendedName>
        <fullName evidence="3">Ribosome-binding factor A</fullName>
    </recommendedName>
</protein>
<reference evidence="1 2" key="1">
    <citation type="journal article" date="2011" name="J. Bacteriol.">
        <title>Genome sequence of Chthoniobacter flavus Ellin428, an aerobic heterotrophic soil bacterium.</title>
        <authorList>
            <person name="Kant R."/>
            <person name="van Passel M.W."/>
            <person name="Palva A."/>
            <person name="Lucas S."/>
            <person name="Lapidus A."/>
            <person name="Glavina Del Rio T."/>
            <person name="Dalin E."/>
            <person name="Tice H."/>
            <person name="Bruce D."/>
            <person name="Goodwin L."/>
            <person name="Pitluck S."/>
            <person name="Larimer F.W."/>
            <person name="Land M.L."/>
            <person name="Hauser L."/>
            <person name="Sangwan P."/>
            <person name="de Vos W.M."/>
            <person name="Janssen P.H."/>
            <person name="Smidt H."/>
        </authorList>
    </citation>
    <scope>NUCLEOTIDE SEQUENCE [LARGE SCALE GENOMIC DNA]</scope>
    <source>
        <strain evidence="1 2">Ellin428</strain>
    </source>
</reference>
<name>B4D9Y7_9BACT</name>
<dbReference type="RefSeq" id="WP_006983025.1">
    <property type="nucleotide sequence ID" value="NZ_ABVL01000028.1"/>
</dbReference>
<evidence type="ECO:0000313" key="1">
    <source>
        <dbReference type="EMBL" id="EDY16741.1"/>
    </source>
</evidence>
<dbReference type="InParanoid" id="B4D9Y7"/>
<accession>B4D9Y7</accession>
<evidence type="ECO:0000313" key="2">
    <source>
        <dbReference type="Proteomes" id="UP000005824"/>
    </source>
</evidence>
<dbReference type="Proteomes" id="UP000005824">
    <property type="component" value="Unassembled WGS sequence"/>
</dbReference>
<organism evidence="1 2">
    <name type="scientific">Chthoniobacter flavus Ellin428</name>
    <dbReference type="NCBI Taxonomy" id="497964"/>
    <lineage>
        <taxon>Bacteria</taxon>
        <taxon>Pseudomonadati</taxon>
        <taxon>Verrucomicrobiota</taxon>
        <taxon>Spartobacteria</taxon>
        <taxon>Chthoniobacterales</taxon>
        <taxon>Chthoniobacteraceae</taxon>
        <taxon>Chthoniobacter</taxon>
    </lineage>
</organism>
<dbReference type="eggNOG" id="ENOG5033IIG">
    <property type="taxonomic scope" value="Bacteria"/>
</dbReference>
<dbReference type="AlphaFoldDB" id="B4D9Y7"/>
<comment type="caution">
    <text evidence="1">The sequence shown here is derived from an EMBL/GenBank/DDBJ whole genome shotgun (WGS) entry which is preliminary data.</text>
</comment>
<proteinExistence type="predicted"/>
<gene>
    <name evidence="1" type="ORF">CfE428DRAFT_5704</name>
</gene>
<dbReference type="EMBL" id="ABVL01000028">
    <property type="protein sequence ID" value="EDY16741.1"/>
    <property type="molecule type" value="Genomic_DNA"/>
</dbReference>
<evidence type="ECO:0008006" key="3">
    <source>
        <dbReference type="Google" id="ProtNLM"/>
    </source>
</evidence>